<dbReference type="Proteomes" id="UP000277580">
    <property type="component" value="Unassembled WGS sequence"/>
</dbReference>
<evidence type="ECO:0000256" key="1">
    <source>
        <dbReference type="ARBA" id="ARBA00004123"/>
    </source>
</evidence>
<dbReference type="Pfam" id="PF10513">
    <property type="entry name" value="EPL1"/>
    <property type="match status" value="1"/>
</dbReference>
<feature type="compositionally biased region" description="Low complexity" evidence="8">
    <location>
        <begin position="570"/>
        <end position="584"/>
    </location>
</feature>
<dbReference type="GO" id="GO:0035267">
    <property type="term" value="C:NuA4 histone acetyltransferase complex"/>
    <property type="evidence" value="ECO:0007669"/>
    <property type="project" value="InterPro"/>
</dbReference>
<evidence type="ECO:0000256" key="2">
    <source>
        <dbReference type="ARBA" id="ARBA00008035"/>
    </source>
</evidence>
<dbReference type="GO" id="GO:0005634">
    <property type="term" value="C:nucleus"/>
    <property type="evidence" value="ECO:0007669"/>
    <property type="project" value="UniProtKB-SubCell"/>
</dbReference>
<evidence type="ECO:0000259" key="9">
    <source>
        <dbReference type="Pfam" id="PF10513"/>
    </source>
</evidence>
<evidence type="ECO:0000256" key="7">
    <source>
        <dbReference type="RuleBase" id="RU361124"/>
    </source>
</evidence>
<dbReference type="STRING" id="1392247.A0A3N4KZT7"/>
<sequence>MTRSGAGNRFRQRKLSTKQSLAVLRENQIDSVDDDAQRNIPPIETGVERQEEIEHHLQAAISASQAAVVGAKVTQIFIPTPNTAEIEARHYESLYPRRFDRPASYIRFSSTVEDCSGVAYCVSTEDEKYLEKLNAITKRPNGAQCKVNDFELIMDHFEKTALQRQPYLSMDVSTIISYEEIETTFDGIISDKLRIFAKHIYQHWKDAKVAREGRAIIPVLKFEQGNEKDDGDPYVCFRRREVRQVRKTRRTDAQSTDKVKKLRQELDTARNLVKDVLQRETMRKTGFAYEASIFEHRRTLIATKRKLGIRGDDEDLIPAKPKKPRPVDSTSSTRIPGRQDGKPAEADLRQLSNFKLDKEKQRAERHLELKNSRVVPKYNIIDLTSDVLFEHETPKLTGPNAAFCAVQTYFLPSPPASADSMDSSPESSPSHQQSQRHISVIQASPKKAPLRNLPTFRRRVGRGGRIRIDRRLPAFEPLPDVEEVVWDRMKYDREEDCYPQVYDVDINNDTNIQFRARMLSPPPETQSYHPHHRRSIMGSSAMPQGNNQGLTINTQQAQMMNVHPGMSSAQLLQQQSPYQQSPQHTQHRIPNGQQYPMMTTQHAHPAPQAMMVNGHGSPGLPPNTNNNQVRR</sequence>
<feature type="region of interest" description="Disordered" evidence="8">
    <location>
        <begin position="565"/>
        <end position="592"/>
    </location>
</feature>
<accession>A0A3N4KZT7</accession>
<evidence type="ECO:0000313" key="10">
    <source>
        <dbReference type="EMBL" id="RPB16064.1"/>
    </source>
</evidence>
<feature type="region of interest" description="Disordered" evidence="8">
    <location>
        <begin position="415"/>
        <end position="449"/>
    </location>
</feature>
<keyword evidence="3 7" id="KW-0805">Transcription regulation</keyword>
<comment type="function">
    <text evidence="6">Component of the NuA4 histone acetyltransferase complex which is involved in transcriptional activation of selected genes principally by acetylation of nucleosomal histone H4 and H2A. The NuA4 complex is also involved in DNA repair. Involved in gene silencing by neighboring heterochromatin, blockage of the silencing spreading along the chromosome, and required for cell cycle progression through G2/M.</text>
</comment>
<protein>
    <recommendedName>
        <fullName evidence="7">Enhancer of polycomb-like protein</fullName>
    </recommendedName>
</protein>
<comment type="subcellular location">
    <subcellularLocation>
        <location evidence="1 7">Nucleus</location>
    </subcellularLocation>
</comment>
<dbReference type="PANTHER" id="PTHR14898">
    <property type="entry name" value="ENHANCER OF POLYCOMB"/>
    <property type="match status" value="1"/>
</dbReference>
<keyword evidence="4 7" id="KW-0804">Transcription</keyword>
<comment type="similarity">
    <text evidence="2 7">Belongs to the enhancer of polycomb family.</text>
</comment>
<evidence type="ECO:0000313" key="11">
    <source>
        <dbReference type="Proteomes" id="UP000277580"/>
    </source>
</evidence>
<keyword evidence="11" id="KW-1185">Reference proteome</keyword>
<reference evidence="10 11" key="1">
    <citation type="journal article" date="2018" name="Nat. Ecol. Evol.">
        <title>Pezizomycetes genomes reveal the molecular basis of ectomycorrhizal truffle lifestyle.</title>
        <authorList>
            <person name="Murat C."/>
            <person name="Payen T."/>
            <person name="Noel B."/>
            <person name="Kuo A."/>
            <person name="Morin E."/>
            <person name="Chen J."/>
            <person name="Kohler A."/>
            <person name="Krizsan K."/>
            <person name="Balestrini R."/>
            <person name="Da Silva C."/>
            <person name="Montanini B."/>
            <person name="Hainaut M."/>
            <person name="Levati E."/>
            <person name="Barry K.W."/>
            <person name="Belfiori B."/>
            <person name="Cichocki N."/>
            <person name="Clum A."/>
            <person name="Dockter R.B."/>
            <person name="Fauchery L."/>
            <person name="Guy J."/>
            <person name="Iotti M."/>
            <person name="Le Tacon F."/>
            <person name="Lindquist E.A."/>
            <person name="Lipzen A."/>
            <person name="Malagnac F."/>
            <person name="Mello A."/>
            <person name="Molinier V."/>
            <person name="Miyauchi S."/>
            <person name="Poulain J."/>
            <person name="Riccioni C."/>
            <person name="Rubini A."/>
            <person name="Sitrit Y."/>
            <person name="Splivallo R."/>
            <person name="Traeger S."/>
            <person name="Wang M."/>
            <person name="Zifcakova L."/>
            <person name="Wipf D."/>
            <person name="Zambonelli A."/>
            <person name="Paolocci F."/>
            <person name="Nowrousian M."/>
            <person name="Ottonello S."/>
            <person name="Baldrian P."/>
            <person name="Spatafora J.W."/>
            <person name="Henrissat B."/>
            <person name="Nagy L.G."/>
            <person name="Aury J.M."/>
            <person name="Wincker P."/>
            <person name="Grigoriev I.V."/>
            <person name="Bonfante P."/>
            <person name="Martin F.M."/>
        </authorList>
    </citation>
    <scope>NUCLEOTIDE SEQUENCE [LARGE SCALE GENOMIC DNA]</scope>
    <source>
        <strain evidence="10 11">CCBAS932</strain>
    </source>
</reference>
<organism evidence="10 11">
    <name type="scientific">Morchella conica CCBAS932</name>
    <dbReference type="NCBI Taxonomy" id="1392247"/>
    <lineage>
        <taxon>Eukaryota</taxon>
        <taxon>Fungi</taxon>
        <taxon>Dikarya</taxon>
        <taxon>Ascomycota</taxon>
        <taxon>Pezizomycotina</taxon>
        <taxon>Pezizomycetes</taxon>
        <taxon>Pezizales</taxon>
        <taxon>Morchellaceae</taxon>
        <taxon>Morchella</taxon>
    </lineage>
</organism>
<keyword evidence="5 7" id="KW-0539">Nucleus</keyword>
<dbReference type="InterPro" id="IPR024943">
    <property type="entry name" value="Enhancer_polycomb"/>
</dbReference>
<proteinExistence type="inferred from homology"/>
<evidence type="ECO:0000256" key="6">
    <source>
        <dbReference type="ARBA" id="ARBA00025513"/>
    </source>
</evidence>
<feature type="domain" description="Enhancer of polycomb-like N-terminal" evidence="9">
    <location>
        <begin position="11"/>
        <end position="160"/>
    </location>
</feature>
<dbReference type="AlphaFoldDB" id="A0A3N4KZT7"/>
<evidence type="ECO:0000256" key="5">
    <source>
        <dbReference type="ARBA" id="ARBA00023242"/>
    </source>
</evidence>
<dbReference type="InterPro" id="IPR019542">
    <property type="entry name" value="Enhancer_polycomb-like_N"/>
</dbReference>
<dbReference type="InParanoid" id="A0A3N4KZT7"/>
<dbReference type="OrthoDB" id="435275at2759"/>
<evidence type="ECO:0000256" key="8">
    <source>
        <dbReference type="SAM" id="MobiDB-lite"/>
    </source>
</evidence>
<name>A0A3N4KZT7_9PEZI</name>
<gene>
    <name evidence="10" type="ORF">P167DRAFT_481593</name>
</gene>
<dbReference type="EMBL" id="ML119110">
    <property type="protein sequence ID" value="RPB16064.1"/>
    <property type="molecule type" value="Genomic_DNA"/>
</dbReference>
<feature type="region of interest" description="Disordered" evidence="8">
    <location>
        <begin position="608"/>
        <end position="631"/>
    </location>
</feature>
<feature type="compositionally biased region" description="Low complexity" evidence="8">
    <location>
        <begin position="416"/>
        <end position="430"/>
    </location>
</feature>
<evidence type="ECO:0000256" key="3">
    <source>
        <dbReference type="ARBA" id="ARBA00023015"/>
    </source>
</evidence>
<feature type="region of interest" description="Disordered" evidence="8">
    <location>
        <begin position="312"/>
        <end position="346"/>
    </location>
</feature>
<feature type="compositionally biased region" description="Basic and acidic residues" evidence="8">
    <location>
        <begin position="337"/>
        <end position="346"/>
    </location>
</feature>
<dbReference type="GO" id="GO:0006357">
    <property type="term" value="P:regulation of transcription by RNA polymerase II"/>
    <property type="evidence" value="ECO:0007669"/>
    <property type="project" value="InterPro"/>
</dbReference>
<evidence type="ECO:0000256" key="4">
    <source>
        <dbReference type="ARBA" id="ARBA00023163"/>
    </source>
</evidence>
<feature type="compositionally biased region" description="Polar residues" evidence="8">
    <location>
        <begin position="622"/>
        <end position="631"/>
    </location>
</feature>